<proteinExistence type="inferred from homology"/>
<keyword evidence="1" id="KW-0240">DNA-directed RNA polymerase</keyword>
<organism evidence="3 4">
    <name type="scientific">Vulcanisaeta distributa (strain DSM 14429 / JCM 11212 / NBRC 100878 / IC-017)</name>
    <dbReference type="NCBI Taxonomy" id="572478"/>
    <lineage>
        <taxon>Archaea</taxon>
        <taxon>Thermoproteota</taxon>
        <taxon>Thermoprotei</taxon>
        <taxon>Thermoproteales</taxon>
        <taxon>Thermoproteaceae</taxon>
        <taxon>Vulcanisaeta</taxon>
    </lineage>
</organism>
<dbReference type="RefSeq" id="WP_013335664.1">
    <property type="nucleotide sequence ID" value="NC_014537.1"/>
</dbReference>
<keyword evidence="1" id="KW-0548">Nucleotidyltransferase</keyword>
<dbReference type="PANTHER" id="PTHR39646:SF1">
    <property type="entry name" value="DNA-DIRECTED RNA POLYMERASE SUBUNIT RPO4"/>
    <property type="match status" value="1"/>
</dbReference>
<dbReference type="InterPro" id="IPR038324">
    <property type="entry name" value="Rpb4/RPC9_sf"/>
</dbReference>
<reference evidence="3 4" key="1">
    <citation type="journal article" date="2010" name="Stand. Genomic Sci.">
        <title>Complete genome sequence of Vulcanisaeta distributa type strain (IC-017).</title>
        <authorList>
            <person name="Mavromatis K."/>
            <person name="Sikorski J."/>
            <person name="Pabst E."/>
            <person name="Teshima H."/>
            <person name="Lapidus A."/>
            <person name="Lucas S."/>
            <person name="Nolan M."/>
            <person name="Glavina Del Rio T."/>
            <person name="Cheng J.F."/>
            <person name="Bruce D."/>
            <person name="Goodwin L."/>
            <person name="Pitluck S."/>
            <person name="Liolios K."/>
            <person name="Ivanova N."/>
            <person name="Mikhailova N."/>
            <person name="Pati A."/>
            <person name="Chen A."/>
            <person name="Palaniappan K."/>
            <person name="Land M."/>
            <person name="Hauser L."/>
            <person name="Chang Y.J."/>
            <person name="Jeffries C.D."/>
            <person name="Rohde M."/>
            <person name="Spring S."/>
            <person name="Goker M."/>
            <person name="Wirth R."/>
            <person name="Woyke T."/>
            <person name="Bristow J."/>
            <person name="Eisen J.A."/>
            <person name="Markowitz V."/>
            <person name="Hugenholtz P."/>
            <person name="Klenk H.P."/>
            <person name="Kyrpides N.C."/>
        </authorList>
    </citation>
    <scope>NUCLEOTIDE SEQUENCE [LARGE SCALE GENOMIC DNA]</scope>
    <source>
        <strain evidence="4">DSM 14429 / JCM 11212 / NBRC 100878 / IC-017</strain>
    </source>
</reference>
<dbReference type="HAMAP" id="MF_00864">
    <property type="entry name" value="RNApol_arch_Rpo4"/>
    <property type="match status" value="1"/>
</dbReference>
<comment type="subunit">
    <text evidence="1">Part of the RNA polymerase complex. Forms a stalk with Rpo7 that extends from the main structure.</text>
</comment>
<dbReference type="GO" id="GO:0000428">
    <property type="term" value="C:DNA-directed RNA polymerase complex"/>
    <property type="evidence" value="ECO:0007669"/>
    <property type="project" value="UniProtKB-KW"/>
</dbReference>
<evidence type="ECO:0000313" key="3">
    <source>
        <dbReference type="EMBL" id="ADN49939.1"/>
    </source>
</evidence>
<comment type="similarity">
    <text evidence="1">Belongs to the eukaryotic RPB4 RNA polymerase subunit family.</text>
</comment>
<comment type="catalytic activity">
    <reaction evidence="1">
        <text>RNA(n) + a ribonucleoside 5'-triphosphate = RNA(n+1) + diphosphate</text>
        <dbReference type="Rhea" id="RHEA:21248"/>
        <dbReference type="Rhea" id="RHEA-COMP:14527"/>
        <dbReference type="Rhea" id="RHEA-COMP:17342"/>
        <dbReference type="ChEBI" id="CHEBI:33019"/>
        <dbReference type="ChEBI" id="CHEBI:61557"/>
        <dbReference type="ChEBI" id="CHEBI:140395"/>
        <dbReference type="EC" id="2.7.7.6"/>
    </reaction>
</comment>
<dbReference type="GeneID" id="9751461"/>
<dbReference type="InterPro" id="IPR006590">
    <property type="entry name" value="RNA_pol_Rpb4/RPC9_core"/>
</dbReference>
<dbReference type="OrthoDB" id="25158at2157"/>
<dbReference type="STRING" id="572478.Vdis_0541"/>
<dbReference type="Pfam" id="PF03874">
    <property type="entry name" value="RNA_pol_Rpb4"/>
    <property type="match status" value="1"/>
</dbReference>
<dbReference type="PIRSF" id="PIRSF005053">
    <property type="entry name" value="RNA_pol_F_arch"/>
    <property type="match status" value="1"/>
</dbReference>
<evidence type="ECO:0000256" key="1">
    <source>
        <dbReference type="HAMAP-Rule" id="MF_00864"/>
    </source>
</evidence>
<keyword evidence="1" id="KW-0804">Transcription</keyword>
<dbReference type="EC" id="2.7.7.6" evidence="1"/>
<protein>
    <recommendedName>
        <fullName evidence="1">DNA-directed RNA polymerase subunit Rpo4</fullName>
        <ecNumber evidence="1">2.7.7.6</ecNumber>
    </recommendedName>
    <alternativeName>
        <fullName evidence="1">DNA-directed RNA polymerase subunit F</fullName>
    </alternativeName>
</protein>
<comment type="function">
    <text evidence="1">DNA-dependent RNA polymerase (RNAP) catalyzes the transcription of DNA into RNA using the four ribonucleoside triphosphates as substrates. This subunit is less well bound than the others.</text>
</comment>
<keyword evidence="1" id="KW-0808">Transferase</keyword>
<comment type="subcellular location">
    <subcellularLocation>
        <location evidence="1">Cytoplasm</location>
    </subcellularLocation>
</comment>
<sequence>MVKRIINSEDIPMAEALRILEEKLLSANPSITDEVVNNTLDYLRKFSKVGPDKARELISELMKRFGLARLTTIQIVDLMPQTADELRVLLGAEKREFSDKDVEEILNLLKNARGS</sequence>
<dbReference type="SUPFAM" id="SSF47819">
    <property type="entry name" value="HRDC-like"/>
    <property type="match status" value="1"/>
</dbReference>
<reference evidence="4" key="2">
    <citation type="journal article" date="2010" name="Stand. Genomic Sci.">
        <title>Complete genome sequence of Vulcanisaeta distributa type strain (IC-017T).</title>
        <authorList>
            <person name="Mavromatis K."/>
            <person name="Sikorski J."/>
            <person name="Pabst E."/>
            <person name="Teshima H."/>
            <person name="Lapidus A."/>
            <person name="Lucas S."/>
            <person name="Nolan M."/>
            <person name="Glavina Del Rio T."/>
            <person name="Cheng J."/>
            <person name="Bruce D."/>
            <person name="Goodwin L."/>
            <person name="Pitluck S."/>
            <person name="Liolios K."/>
            <person name="Ivanova N."/>
            <person name="Mikhailova N."/>
            <person name="Pati A."/>
            <person name="Chen A."/>
            <person name="Palaniappan K."/>
            <person name="Land M."/>
            <person name="Hauser L."/>
            <person name="Chang Y."/>
            <person name="Jeffries C."/>
            <person name="Rohde M."/>
            <person name="Spring S."/>
            <person name="Goker M."/>
            <person name="Wirth R."/>
            <person name="Woyke T."/>
            <person name="Bristow J."/>
            <person name="Eisen J."/>
            <person name="Markowitz V."/>
            <person name="Hugenholtz P."/>
            <person name="Klenk H."/>
            <person name="Kyrpides N."/>
        </authorList>
    </citation>
    <scope>NUCLEOTIDE SEQUENCE [LARGE SCALE GENOMIC DNA]</scope>
    <source>
        <strain evidence="4">DSM 14429 / JCM 11212 / NBRC 100878 / IC-017</strain>
    </source>
</reference>
<dbReference type="EMBL" id="CP002100">
    <property type="protein sequence ID" value="ADN49939.1"/>
    <property type="molecule type" value="Genomic_DNA"/>
</dbReference>
<gene>
    <name evidence="1" type="primary">rpo4</name>
    <name evidence="1" type="synonym">rpoF</name>
    <name evidence="3" type="ordered locus">Vdis_0541</name>
</gene>
<accession>E1QUT6</accession>
<dbReference type="InterPro" id="IPR010924">
    <property type="entry name" value="Rpo4"/>
</dbReference>
<keyword evidence="1" id="KW-0963">Cytoplasm</keyword>
<dbReference type="InterPro" id="IPR005574">
    <property type="entry name" value="Rpb4/RPC9"/>
</dbReference>
<dbReference type="eggNOG" id="arCOG01016">
    <property type="taxonomic scope" value="Archaea"/>
</dbReference>
<dbReference type="GO" id="GO:0003899">
    <property type="term" value="F:DNA-directed RNA polymerase activity"/>
    <property type="evidence" value="ECO:0007669"/>
    <property type="project" value="UniProtKB-UniRule"/>
</dbReference>
<dbReference type="GO" id="GO:0006352">
    <property type="term" value="P:DNA-templated transcription initiation"/>
    <property type="evidence" value="ECO:0007669"/>
    <property type="project" value="InterPro"/>
</dbReference>
<evidence type="ECO:0000259" key="2">
    <source>
        <dbReference type="SMART" id="SM00657"/>
    </source>
</evidence>
<evidence type="ECO:0000313" key="4">
    <source>
        <dbReference type="Proteomes" id="UP000006681"/>
    </source>
</evidence>
<dbReference type="GO" id="GO:0005737">
    <property type="term" value="C:cytoplasm"/>
    <property type="evidence" value="ECO:0007669"/>
    <property type="project" value="UniProtKB-SubCell"/>
</dbReference>
<dbReference type="GO" id="GO:0000166">
    <property type="term" value="F:nucleotide binding"/>
    <property type="evidence" value="ECO:0007669"/>
    <property type="project" value="InterPro"/>
</dbReference>
<dbReference type="Proteomes" id="UP000006681">
    <property type="component" value="Chromosome"/>
</dbReference>
<dbReference type="Gene3D" id="1.20.1250.40">
    <property type="match status" value="1"/>
</dbReference>
<dbReference type="AlphaFoldDB" id="E1QUT6"/>
<dbReference type="SMART" id="SM00657">
    <property type="entry name" value="RPOL4c"/>
    <property type="match status" value="1"/>
</dbReference>
<dbReference type="HOGENOM" id="CLU_165894_1_0_2"/>
<feature type="domain" description="RNA polymerase Rpb4/RPC9 core" evidence="2">
    <location>
        <begin position="3"/>
        <end position="113"/>
    </location>
</feature>
<keyword evidence="4" id="KW-1185">Reference proteome</keyword>
<dbReference type="KEGG" id="vdi:Vdis_0541"/>
<dbReference type="PANTHER" id="PTHR39646">
    <property type="entry name" value="RNA POLYMERASE RPB4"/>
    <property type="match status" value="1"/>
</dbReference>
<name>E1QUT6_VULDI</name>
<dbReference type="InterPro" id="IPR010997">
    <property type="entry name" value="HRDC-like_sf"/>
</dbReference>